<evidence type="ECO:0000256" key="12">
    <source>
        <dbReference type="ARBA" id="ARBA00022842"/>
    </source>
</evidence>
<comment type="subunit">
    <text evidence="14">Homotetramer.</text>
</comment>
<evidence type="ECO:0000313" key="22">
    <source>
        <dbReference type="Proteomes" id="UP000283568"/>
    </source>
</evidence>
<protein>
    <recommendedName>
        <fullName evidence="4 14">Nucleoside diphosphate kinase</fullName>
        <shortName evidence="14">NDK</shortName>
        <shortName evidence="14">NDP kinase</shortName>
        <ecNumber evidence="3 14">2.7.4.6</ecNumber>
    </recommendedName>
    <alternativeName>
        <fullName evidence="14">Nucleoside-2-P kinase</fullName>
    </alternativeName>
</protein>
<keyword evidence="5 14" id="KW-0963">Cytoplasm</keyword>
<proteinExistence type="inferred from homology"/>
<evidence type="ECO:0000256" key="9">
    <source>
        <dbReference type="ARBA" id="ARBA00022741"/>
    </source>
</evidence>
<evidence type="ECO:0000256" key="13">
    <source>
        <dbReference type="ARBA" id="ARBA00023080"/>
    </source>
</evidence>
<keyword evidence="12 14" id="KW-0460">Magnesium</keyword>
<dbReference type="Proteomes" id="UP000225605">
    <property type="component" value="Unassembled WGS sequence"/>
</dbReference>
<dbReference type="OrthoDB" id="9801161at2"/>
<keyword evidence="13 14" id="KW-0546">Nucleotide metabolism</keyword>
<dbReference type="GO" id="GO:0006241">
    <property type="term" value="P:CTP biosynthetic process"/>
    <property type="evidence" value="ECO:0007669"/>
    <property type="project" value="UniProtKB-UniRule"/>
</dbReference>
<evidence type="ECO:0000256" key="1">
    <source>
        <dbReference type="ARBA" id="ARBA00004496"/>
    </source>
</evidence>
<comment type="similarity">
    <text evidence="2 14 15 16">Belongs to the NDK family.</text>
</comment>
<sequence>MTIERTFSIIKPNAVKKDVIGSIYARFESAGFKIIAAKMLHLTREQAEGFYAEHKGRPFFDGLVEFMTSGPIMVQVLEGENAVQRHRDLMGATNPDNALAGTLRADYADSFTENAVHGSDSTESASREIAYFFSDDEIFPRC</sequence>
<dbReference type="PRINTS" id="PR01243">
    <property type="entry name" value="NUCDPKINASE"/>
</dbReference>
<feature type="domain" description="Nucleoside diphosphate kinase-like" evidence="17">
    <location>
        <begin position="3"/>
        <end position="140"/>
    </location>
</feature>
<feature type="binding site" evidence="14 15">
    <location>
        <position position="114"/>
    </location>
    <ligand>
        <name>ATP</name>
        <dbReference type="ChEBI" id="CHEBI:30616"/>
    </ligand>
</feature>
<comment type="catalytic activity">
    <reaction evidence="14">
        <text>a ribonucleoside 5'-diphosphate + ATP = a ribonucleoside 5'-triphosphate + ADP</text>
        <dbReference type="Rhea" id="RHEA:18113"/>
        <dbReference type="ChEBI" id="CHEBI:30616"/>
        <dbReference type="ChEBI" id="CHEBI:57930"/>
        <dbReference type="ChEBI" id="CHEBI:61557"/>
        <dbReference type="ChEBI" id="CHEBI:456216"/>
        <dbReference type="EC" id="2.7.4.6"/>
    </reaction>
</comment>
<evidence type="ECO:0000256" key="6">
    <source>
        <dbReference type="ARBA" id="ARBA00022553"/>
    </source>
</evidence>
<dbReference type="GO" id="GO:0005524">
    <property type="term" value="F:ATP binding"/>
    <property type="evidence" value="ECO:0007669"/>
    <property type="project" value="UniProtKB-UniRule"/>
</dbReference>
<feature type="binding site" evidence="14 15">
    <location>
        <position position="11"/>
    </location>
    <ligand>
        <name>ATP</name>
        <dbReference type="ChEBI" id="CHEBI:30616"/>
    </ligand>
</feature>
<evidence type="ECO:0000256" key="4">
    <source>
        <dbReference type="ARBA" id="ARBA00017632"/>
    </source>
</evidence>
<dbReference type="HAMAP" id="MF_00451">
    <property type="entry name" value="NDP_kinase"/>
    <property type="match status" value="1"/>
</dbReference>
<feature type="binding site" evidence="14 15">
    <location>
        <position position="93"/>
    </location>
    <ligand>
        <name>ATP</name>
        <dbReference type="ChEBI" id="CHEBI:30616"/>
    </ligand>
</feature>
<dbReference type="CDD" id="cd04413">
    <property type="entry name" value="NDPk_I"/>
    <property type="match status" value="1"/>
</dbReference>
<evidence type="ECO:0000256" key="15">
    <source>
        <dbReference type="PROSITE-ProRule" id="PRU00706"/>
    </source>
</evidence>
<evidence type="ECO:0000256" key="8">
    <source>
        <dbReference type="ARBA" id="ARBA00022723"/>
    </source>
</evidence>
<evidence type="ECO:0000313" key="18">
    <source>
        <dbReference type="EMBL" id="PHM24444.1"/>
    </source>
</evidence>
<dbReference type="Pfam" id="PF00334">
    <property type="entry name" value="NDK"/>
    <property type="match status" value="1"/>
</dbReference>
<feature type="binding site" evidence="14 15">
    <location>
        <position position="59"/>
    </location>
    <ligand>
        <name>ATP</name>
        <dbReference type="ChEBI" id="CHEBI:30616"/>
    </ligand>
</feature>
<dbReference type="GO" id="GO:0006183">
    <property type="term" value="P:GTP biosynthetic process"/>
    <property type="evidence" value="ECO:0007669"/>
    <property type="project" value="UniProtKB-UniRule"/>
</dbReference>
<dbReference type="Gene3D" id="3.30.70.141">
    <property type="entry name" value="Nucleoside diphosphate kinase-like domain"/>
    <property type="match status" value="1"/>
</dbReference>
<evidence type="ECO:0000256" key="11">
    <source>
        <dbReference type="ARBA" id="ARBA00022840"/>
    </source>
</evidence>
<evidence type="ECO:0000313" key="20">
    <source>
        <dbReference type="EMBL" id="RKE87934.1"/>
    </source>
</evidence>
<reference evidence="20 22" key="2">
    <citation type="submission" date="2018-09" db="EMBL/GenBank/DDBJ databases">
        <title>Genomic Encyclopedia of Archaeal and Bacterial Type Strains, Phase II (KMG-II): from individual species to whole genera.</title>
        <authorList>
            <person name="Goeker M."/>
        </authorList>
    </citation>
    <scope>NUCLEOTIDE SEQUENCE [LARGE SCALE GENOMIC DNA]</scope>
    <source>
        <strain evidence="20 22">DSM 16337</strain>
    </source>
</reference>
<gene>
    <name evidence="14" type="primary">ndk</name>
    <name evidence="20" type="ORF">BDE27_3480</name>
    <name evidence="19" type="ORF">Xehl_01759</name>
    <name evidence="18" type="ORF">Xehl_02124</name>
</gene>
<name>A0A2D0IRH5_9GAMM</name>
<dbReference type="GO" id="GO:0004550">
    <property type="term" value="F:nucleoside diphosphate kinase activity"/>
    <property type="evidence" value="ECO:0007669"/>
    <property type="project" value="UniProtKB-UniRule"/>
</dbReference>
<reference evidence="18 21" key="1">
    <citation type="journal article" date="2017" name="Nat. Microbiol.">
        <title>Natural product diversity associated with the nematode symbionts Photorhabdus and Xenorhabdus.</title>
        <authorList>
            <person name="Tobias N.J."/>
            <person name="Wolff H."/>
            <person name="Djahanschiri B."/>
            <person name="Grundmann F."/>
            <person name="Kronenwerth M."/>
            <person name="Shi Y.M."/>
            <person name="Simonyi S."/>
            <person name="Grun P."/>
            <person name="Shapiro-Ilan D."/>
            <person name="Pidot S.J."/>
            <person name="Stinear T.P."/>
            <person name="Ebersberger I."/>
            <person name="Bode H.B."/>
        </authorList>
    </citation>
    <scope>NUCLEOTIDE SEQUENCE [LARGE SCALE GENOMIC DNA]</scope>
    <source>
        <strain evidence="18 21">DSM 16337</strain>
    </source>
</reference>
<comment type="caution">
    <text evidence="18">The sequence shown here is derived from an EMBL/GenBank/DDBJ whole genome shotgun (WGS) entry which is preliminary data.</text>
</comment>
<evidence type="ECO:0000256" key="3">
    <source>
        <dbReference type="ARBA" id="ARBA00012966"/>
    </source>
</evidence>
<dbReference type="EMBL" id="NIBT01000007">
    <property type="protein sequence ID" value="PHM24974.1"/>
    <property type="molecule type" value="Genomic_DNA"/>
</dbReference>
<dbReference type="InterPro" id="IPR034907">
    <property type="entry name" value="NDK-like_dom"/>
</dbReference>
<evidence type="ECO:0000256" key="5">
    <source>
        <dbReference type="ARBA" id="ARBA00022490"/>
    </source>
</evidence>
<dbReference type="GO" id="GO:0005737">
    <property type="term" value="C:cytoplasm"/>
    <property type="evidence" value="ECO:0007669"/>
    <property type="project" value="UniProtKB-SubCell"/>
</dbReference>
<feature type="binding site" evidence="14 15">
    <location>
        <position position="87"/>
    </location>
    <ligand>
        <name>ATP</name>
        <dbReference type="ChEBI" id="CHEBI:30616"/>
    </ligand>
</feature>
<evidence type="ECO:0000259" key="17">
    <source>
        <dbReference type="SMART" id="SM00562"/>
    </source>
</evidence>
<keyword evidence="10 14" id="KW-0418">Kinase</keyword>
<dbReference type="SMART" id="SM00562">
    <property type="entry name" value="NDK"/>
    <property type="match status" value="1"/>
</dbReference>
<evidence type="ECO:0000256" key="16">
    <source>
        <dbReference type="RuleBase" id="RU004011"/>
    </source>
</evidence>
<dbReference type="AlphaFoldDB" id="A0A2D0IRH5"/>
<evidence type="ECO:0000256" key="2">
    <source>
        <dbReference type="ARBA" id="ARBA00008142"/>
    </source>
</evidence>
<feature type="active site" description="Pros-phosphohistidine intermediate" evidence="14 15">
    <location>
        <position position="117"/>
    </location>
</feature>
<keyword evidence="11 14" id="KW-0067">ATP-binding</keyword>
<evidence type="ECO:0000256" key="14">
    <source>
        <dbReference type="HAMAP-Rule" id="MF_00451"/>
    </source>
</evidence>
<dbReference type="FunFam" id="3.30.70.141:FF:000001">
    <property type="entry name" value="Nucleoside diphosphate kinase"/>
    <property type="match status" value="1"/>
</dbReference>
<keyword evidence="9 14" id="KW-0547">Nucleotide-binding</keyword>
<dbReference type="PANTHER" id="PTHR46161:SF3">
    <property type="entry name" value="NUCLEOSIDE DIPHOSPHATE KINASE DDB_G0292928-RELATED"/>
    <property type="match status" value="1"/>
</dbReference>
<dbReference type="RefSeq" id="WP_099132099.1">
    <property type="nucleotide sequence ID" value="NZ_CAWNOJ010000086.1"/>
</dbReference>
<comment type="catalytic activity">
    <reaction evidence="14">
        <text>a 2'-deoxyribonucleoside 5'-diphosphate + ATP = a 2'-deoxyribonucleoside 5'-triphosphate + ADP</text>
        <dbReference type="Rhea" id="RHEA:44640"/>
        <dbReference type="ChEBI" id="CHEBI:30616"/>
        <dbReference type="ChEBI" id="CHEBI:61560"/>
        <dbReference type="ChEBI" id="CHEBI:73316"/>
        <dbReference type="ChEBI" id="CHEBI:456216"/>
        <dbReference type="EC" id="2.7.4.6"/>
    </reaction>
</comment>
<dbReference type="InterPro" id="IPR036850">
    <property type="entry name" value="NDK-like_dom_sf"/>
</dbReference>
<evidence type="ECO:0000256" key="7">
    <source>
        <dbReference type="ARBA" id="ARBA00022679"/>
    </source>
</evidence>
<dbReference type="PROSITE" id="PS51374">
    <property type="entry name" value="NDPK_LIKE"/>
    <property type="match status" value="1"/>
</dbReference>
<dbReference type="NCBIfam" id="NF001908">
    <property type="entry name" value="PRK00668.1"/>
    <property type="match status" value="1"/>
</dbReference>
<evidence type="ECO:0000256" key="10">
    <source>
        <dbReference type="ARBA" id="ARBA00022777"/>
    </source>
</evidence>
<evidence type="ECO:0000313" key="21">
    <source>
        <dbReference type="Proteomes" id="UP000225605"/>
    </source>
</evidence>
<keyword evidence="7 14" id="KW-0808">Transferase</keyword>
<dbReference type="PANTHER" id="PTHR46161">
    <property type="entry name" value="NUCLEOSIDE DIPHOSPHATE KINASE"/>
    <property type="match status" value="1"/>
</dbReference>
<dbReference type="InterPro" id="IPR001564">
    <property type="entry name" value="Nucleoside_diP_kinase"/>
</dbReference>
<comment type="cofactor">
    <cofactor evidence="14">
        <name>Mg(2+)</name>
        <dbReference type="ChEBI" id="CHEBI:18420"/>
    </cofactor>
</comment>
<evidence type="ECO:0000313" key="19">
    <source>
        <dbReference type="EMBL" id="PHM24974.1"/>
    </source>
</evidence>
<dbReference type="SUPFAM" id="SSF54919">
    <property type="entry name" value="Nucleoside diphosphate kinase, NDK"/>
    <property type="match status" value="1"/>
</dbReference>
<keyword evidence="22" id="KW-1185">Reference proteome</keyword>
<dbReference type="Proteomes" id="UP000283568">
    <property type="component" value="Unassembled WGS sequence"/>
</dbReference>
<dbReference type="EMBL" id="RAQI01000006">
    <property type="protein sequence ID" value="RKE87934.1"/>
    <property type="molecule type" value="Genomic_DNA"/>
</dbReference>
<comment type="function">
    <text evidence="14">Major role in the synthesis of nucleoside triphosphates other than ATP. The ATP gamma phosphate is transferred to the NDP beta phosphate via a ping-pong mechanism, using a phosphorylated active-site intermediate.</text>
</comment>
<dbReference type="GO" id="GO:0046872">
    <property type="term" value="F:metal ion binding"/>
    <property type="evidence" value="ECO:0007669"/>
    <property type="project" value="UniProtKB-KW"/>
</dbReference>
<dbReference type="EC" id="2.7.4.6" evidence="3 14"/>
<comment type="subcellular location">
    <subcellularLocation>
        <location evidence="1 14">Cytoplasm</location>
    </subcellularLocation>
</comment>
<accession>A0A2D0IRH5</accession>
<keyword evidence="6 14" id="KW-0597">Phosphoprotein</keyword>
<organism evidence="18 21">
    <name type="scientific">Xenorhabdus ehlersii</name>
    <dbReference type="NCBI Taxonomy" id="290111"/>
    <lineage>
        <taxon>Bacteria</taxon>
        <taxon>Pseudomonadati</taxon>
        <taxon>Pseudomonadota</taxon>
        <taxon>Gammaproteobacteria</taxon>
        <taxon>Enterobacterales</taxon>
        <taxon>Morganellaceae</taxon>
        <taxon>Xenorhabdus</taxon>
    </lineage>
</organism>
<feature type="binding site" evidence="14 15">
    <location>
        <position position="104"/>
    </location>
    <ligand>
        <name>ATP</name>
        <dbReference type="ChEBI" id="CHEBI:30616"/>
    </ligand>
</feature>
<dbReference type="GO" id="GO:0006228">
    <property type="term" value="P:UTP biosynthetic process"/>
    <property type="evidence" value="ECO:0007669"/>
    <property type="project" value="UniProtKB-UniRule"/>
</dbReference>
<dbReference type="EMBL" id="NIBT01000009">
    <property type="protein sequence ID" value="PHM24444.1"/>
    <property type="molecule type" value="Genomic_DNA"/>
</dbReference>
<keyword evidence="8 14" id="KW-0479">Metal-binding</keyword>